<evidence type="ECO:0000256" key="3">
    <source>
        <dbReference type="ARBA" id="ARBA00022679"/>
    </source>
</evidence>
<feature type="transmembrane region" description="Helical" evidence="12">
    <location>
        <begin position="345"/>
        <end position="366"/>
    </location>
</feature>
<keyword evidence="5" id="KW-0460">Magnesium</keyword>
<evidence type="ECO:0000256" key="4">
    <source>
        <dbReference type="ARBA" id="ARBA00022692"/>
    </source>
</evidence>
<dbReference type="KEGG" id="cmag:CBW24_08410"/>
<dbReference type="InterPro" id="IPR050321">
    <property type="entry name" value="Glycosyltr_2/OpgH_subfam"/>
</dbReference>
<dbReference type="FunFam" id="3.90.550.10:FF:000164">
    <property type="entry name" value="Beta-(1-3)-glucosyl transferase"/>
    <property type="match status" value="1"/>
</dbReference>
<dbReference type="OrthoDB" id="9806824at2"/>
<name>A0A291LZY1_9RHOB</name>
<feature type="domain" description="Glycosyltransferase 2-like" evidence="13">
    <location>
        <begin position="149"/>
        <end position="344"/>
    </location>
</feature>
<feature type="transmembrane region" description="Helical" evidence="12">
    <location>
        <begin position="424"/>
        <end position="442"/>
    </location>
</feature>
<dbReference type="InterPro" id="IPR001173">
    <property type="entry name" value="Glyco_trans_2-like"/>
</dbReference>
<evidence type="ECO:0000256" key="10">
    <source>
        <dbReference type="ARBA" id="ARBA00068721"/>
    </source>
</evidence>
<gene>
    <name evidence="14" type="ORF">CBW24_08410</name>
</gene>
<dbReference type="Proteomes" id="UP000219050">
    <property type="component" value="Chromosome"/>
</dbReference>
<dbReference type="GO" id="GO:0016758">
    <property type="term" value="F:hexosyltransferase activity"/>
    <property type="evidence" value="ECO:0007669"/>
    <property type="project" value="TreeGrafter"/>
</dbReference>
<feature type="transmembrane region" description="Helical" evidence="12">
    <location>
        <begin position="6"/>
        <end position="31"/>
    </location>
</feature>
<evidence type="ECO:0000256" key="9">
    <source>
        <dbReference type="ARBA" id="ARBA00066964"/>
    </source>
</evidence>
<keyword evidence="6 12" id="KW-1133">Transmembrane helix</keyword>
<sequence>MLSSAVFCLVFIAAAIAPAPVAILCGGVLFLQLGKLIAGFGIRPVAAVASATEASTRPVFSVHVATHNEPPDMVIDTLNALARQDYPRDLFEVIVMDNNTGDPALWMPVQAACASLGPRFRFLHQMGVTGAKAGALNIALTAARADASHIVTVDADYRVVPSFLSEAAEALRESGADYVQFPQAYARSDSRPAGVDMELEDYFRTDAEMADGAEAVLLTGTLSVISRAALTSVGGWSGQTTTEDAELGVRLCAAGFRGRYIGSVTGNGYLPFTLRDLDAQRYRWASGNLRTLFHHLPVLARPAGRLSLRQVRAVVAQLGAWLNFSLVPVAALSGALILTRNPDSMLLRIAALCVLLSLTEIALRLLRRGLHDRRPFGVVVQAFAARLALAPVAARATVDACLPMELRFTVTAKRPETAITLRDVPLDRLILLTLVILAAPAAAAAEPLVWLAWGAMALPVPAAVMIQKQLLRYRTGIATQGVMA</sequence>
<dbReference type="InterPro" id="IPR029044">
    <property type="entry name" value="Nucleotide-diphossugar_trans"/>
</dbReference>
<comment type="subcellular location">
    <subcellularLocation>
        <location evidence="1">Membrane</location>
        <topology evidence="1">Multi-pass membrane protein</topology>
    </subcellularLocation>
</comment>
<dbReference type="Gene3D" id="3.90.550.10">
    <property type="entry name" value="Spore Coat Polysaccharide Biosynthesis Protein SpsA, Chain A"/>
    <property type="match status" value="1"/>
</dbReference>
<keyword evidence="4 12" id="KW-0812">Transmembrane</keyword>
<evidence type="ECO:0000256" key="1">
    <source>
        <dbReference type="ARBA" id="ARBA00004141"/>
    </source>
</evidence>
<keyword evidence="3" id="KW-0808">Transferase</keyword>
<keyword evidence="7 12" id="KW-0472">Membrane</keyword>
<evidence type="ECO:0000256" key="12">
    <source>
        <dbReference type="SAM" id="Phobius"/>
    </source>
</evidence>
<keyword evidence="15" id="KW-1185">Reference proteome</keyword>
<dbReference type="EC" id="2.4.1.336" evidence="9"/>
<evidence type="ECO:0000256" key="8">
    <source>
        <dbReference type="ARBA" id="ARBA00053004"/>
    </source>
</evidence>
<evidence type="ECO:0000256" key="6">
    <source>
        <dbReference type="ARBA" id="ARBA00022989"/>
    </source>
</evidence>
<evidence type="ECO:0000256" key="5">
    <source>
        <dbReference type="ARBA" id="ARBA00022842"/>
    </source>
</evidence>
<dbReference type="GO" id="GO:0005886">
    <property type="term" value="C:plasma membrane"/>
    <property type="evidence" value="ECO:0007669"/>
    <property type="project" value="TreeGrafter"/>
</dbReference>
<accession>A0A291LZY1</accession>
<evidence type="ECO:0000313" key="14">
    <source>
        <dbReference type="EMBL" id="ATI42025.1"/>
    </source>
</evidence>
<evidence type="ECO:0000256" key="2">
    <source>
        <dbReference type="ARBA" id="ARBA00022676"/>
    </source>
</evidence>
<evidence type="ECO:0000256" key="7">
    <source>
        <dbReference type="ARBA" id="ARBA00023136"/>
    </source>
</evidence>
<dbReference type="AlphaFoldDB" id="A0A291LZY1"/>
<dbReference type="RefSeq" id="WP_097373307.1">
    <property type="nucleotide sequence ID" value="NZ_CP021404.1"/>
</dbReference>
<evidence type="ECO:0000259" key="13">
    <source>
        <dbReference type="Pfam" id="PF13632"/>
    </source>
</evidence>
<evidence type="ECO:0000313" key="15">
    <source>
        <dbReference type="Proteomes" id="UP000219050"/>
    </source>
</evidence>
<dbReference type="EMBL" id="CP021404">
    <property type="protein sequence ID" value="ATI42025.1"/>
    <property type="molecule type" value="Genomic_DNA"/>
</dbReference>
<comment type="catalytic activity">
    <reaction evidence="8">
        <text>a 1,2-diacyl-sn-glycerol + UDP-alpha-D-glucose = a 1,2-diacyl-3-O-(beta-D-glucopyranosyl)-sn-glycerol + UDP + H(+)</text>
        <dbReference type="Rhea" id="RHEA:17285"/>
        <dbReference type="ChEBI" id="CHEBI:15378"/>
        <dbReference type="ChEBI" id="CHEBI:17815"/>
        <dbReference type="ChEBI" id="CHEBI:58223"/>
        <dbReference type="ChEBI" id="CHEBI:58885"/>
        <dbReference type="ChEBI" id="CHEBI:75799"/>
        <dbReference type="EC" id="2.4.1.336"/>
    </reaction>
</comment>
<organism evidence="14 15">
    <name type="scientific">Pacificitalea manganoxidans</name>
    <dbReference type="NCBI Taxonomy" id="1411902"/>
    <lineage>
        <taxon>Bacteria</taxon>
        <taxon>Pseudomonadati</taxon>
        <taxon>Pseudomonadota</taxon>
        <taxon>Alphaproteobacteria</taxon>
        <taxon>Rhodobacterales</taxon>
        <taxon>Paracoccaceae</taxon>
        <taxon>Pacificitalea</taxon>
    </lineage>
</organism>
<dbReference type="SUPFAM" id="SSF53448">
    <property type="entry name" value="Nucleotide-diphospho-sugar transferases"/>
    <property type="match status" value="1"/>
</dbReference>
<evidence type="ECO:0000256" key="11">
    <source>
        <dbReference type="ARBA" id="ARBA00078564"/>
    </source>
</evidence>
<reference evidence="14 15" key="1">
    <citation type="submission" date="2017-05" db="EMBL/GenBank/DDBJ databases">
        <title>Comparative genomic and metabolic analysis of manganese-oxidizing mechanisms in Celeribater manganoxidans DY25T: its adaption to the environment of polymetallic nodule.</title>
        <authorList>
            <person name="Wang X."/>
        </authorList>
    </citation>
    <scope>NUCLEOTIDE SEQUENCE [LARGE SCALE GENOMIC DNA]</scope>
    <source>
        <strain evidence="14 15">DY25</strain>
    </source>
</reference>
<keyword evidence="2" id="KW-0328">Glycosyltransferase</keyword>
<dbReference type="PANTHER" id="PTHR43867">
    <property type="entry name" value="CELLULOSE SYNTHASE CATALYTIC SUBUNIT A [UDP-FORMING]"/>
    <property type="match status" value="1"/>
</dbReference>
<dbReference type="PANTHER" id="PTHR43867:SF4">
    <property type="entry name" value="BETA-(1-3)-GLUCOSYL TRANSFERASE"/>
    <property type="match status" value="1"/>
</dbReference>
<dbReference type="Pfam" id="PF13632">
    <property type="entry name" value="Glyco_trans_2_3"/>
    <property type="match status" value="1"/>
</dbReference>
<proteinExistence type="predicted"/>
<feature type="transmembrane region" description="Helical" evidence="12">
    <location>
        <begin position="314"/>
        <end position="339"/>
    </location>
</feature>
<protein>
    <recommendedName>
        <fullName evidence="10">Beta-monoglucosyldiacylglycerol synthase</fullName>
        <ecNumber evidence="9">2.4.1.336</ecNumber>
    </recommendedName>
    <alternativeName>
        <fullName evidence="11">UDP-glucose:1,2-diacylglycerol 3-beta-D-glucosyltransferase</fullName>
    </alternativeName>
</protein>